<gene>
    <name evidence="1" type="ORF">DY000_02010372</name>
</gene>
<name>A0ABQ7CEC9_BRACR</name>
<proteinExistence type="predicted"/>
<accession>A0ABQ7CEC9</accession>
<dbReference type="EMBL" id="QGKV02000832">
    <property type="protein sequence ID" value="KAF3550249.1"/>
    <property type="molecule type" value="Genomic_DNA"/>
</dbReference>
<keyword evidence="2" id="KW-1185">Reference proteome</keyword>
<sequence>MNLVLTRGEMVFMSEISYANYEMPRGLGLQLSLIGPEKVSINSNNGVSIDTPFSPLIDATSELSIDVPSREHYKRPSLSLAATPNEEHRIRPQHELRRQRPRQDSMHIISVLNSGKEIKEQMRKGKENRLRPRQTGRPELGIEITPMSLSLSLSLLTQLVLFLNPLAPRLKHS</sequence>
<protein>
    <submittedName>
        <fullName evidence="1">Uncharacterized protein</fullName>
    </submittedName>
</protein>
<evidence type="ECO:0000313" key="2">
    <source>
        <dbReference type="Proteomes" id="UP000266723"/>
    </source>
</evidence>
<evidence type="ECO:0000313" key="1">
    <source>
        <dbReference type="EMBL" id="KAF3550249.1"/>
    </source>
</evidence>
<comment type="caution">
    <text evidence="1">The sequence shown here is derived from an EMBL/GenBank/DDBJ whole genome shotgun (WGS) entry which is preliminary data.</text>
</comment>
<reference evidence="1 2" key="1">
    <citation type="journal article" date="2020" name="BMC Genomics">
        <title>Intraspecific diversification of the crop wild relative Brassica cretica Lam. using demographic model selection.</title>
        <authorList>
            <person name="Kioukis A."/>
            <person name="Michalopoulou V.A."/>
            <person name="Briers L."/>
            <person name="Pirintsos S."/>
            <person name="Studholme D.J."/>
            <person name="Pavlidis P."/>
            <person name="Sarris P.F."/>
        </authorList>
    </citation>
    <scope>NUCLEOTIDE SEQUENCE [LARGE SCALE GENOMIC DNA]</scope>
    <source>
        <strain evidence="2">cv. PFS-1207/04</strain>
    </source>
</reference>
<dbReference type="Proteomes" id="UP000266723">
    <property type="component" value="Unassembled WGS sequence"/>
</dbReference>
<organism evidence="1 2">
    <name type="scientific">Brassica cretica</name>
    <name type="common">Mustard</name>
    <dbReference type="NCBI Taxonomy" id="69181"/>
    <lineage>
        <taxon>Eukaryota</taxon>
        <taxon>Viridiplantae</taxon>
        <taxon>Streptophyta</taxon>
        <taxon>Embryophyta</taxon>
        <taxon>Tracheophyta</taxon>
        <taxon>Spermatophyta</taxon>
        <taxon>Magnoliopsida</taxon>
        <taxon>eudicotyledons</taxon>
        <taxon>Gunneridae</taxon>
        <taxon>Pentapetalae</taxon>
        <taxon>rosids</taxon>
        <taxon>malvids</taxon>
        <taxon>Brassicales</taxon>
        <taxon>Brassicaceae</taxon>
        <taxon>Brassiceae</taxon>
        <taxon>Brassica</taxon>
    </lineage>
</organism>